<evidence type="ECO:0000313" key="1">
    <source>
        <dbReference type="EMBL" id="QHU05151.1"/>
    </source>
</evidence>
<dbReference type="EMBL" id="MN740408">
    <property type="protein sequence ID" value="QHU05151.1"/>
    <property type="molecule type" value="Genomic_DNA"/>
</dbReference>
<sequence>MKVAIFNGFHFHFEMFGYIIEYCKLKNHELTIFCSFNNSHLGWLSLYNSFFSDYQIEYKSKDEFINYSLEEKNAYDLFFLITDDDYSFCSTIPEINRKTICIDHYYKDRRSEFLNKLATRPFGGIYCRDWALPCFAIENQKNGLKYFHNMPELHIAIIGGWTDCTYNVSILHRIRFQGKIVIHAISKDMDHNKFQGIDFNKITELRIYKQIDTLYMLEVAKTCHFILTDATNDFIYEHDSMSGAIPMSFSLLIPLIISKKTNSYYQFKNVIEFEKHAHDEIVLHTIDFEALERERDELICHSFSMFDKYIRLM</sequence>
<dbReference type="AlphaFoldDB" id="A0A6C0JJC6"/>
<accession>A0A6C0JJC6</accession>
<reference evidence="1" key="1">
    <citation type="journal article" date="2020" name="Nature">
        <title>Giant virus diversity and host interactions through global metagenomics.</title>
        <authorList>
            <person name="Schulz F."/>
            <person name="Roux S."/>
            <person name="Paez-Espino D."/>
            <person name="Jungbluth S."/>
            <person name="Walsh D.A."/>
            <person name="Denef V.J."/>
            <person name="McMahon K.D."/>
            <person name="Konstantinidis K.T."/>
            <person name="Eloe-Fadrosh E.A."/>
            <person name="Kyrpides N.C."/>
            <person name="Woyke T."/>
        </authorList>
    </citation>
    <scope>NUCLEOTIDE SEQUENCE</scope>
    <source>
        <strain evidence="1">GVMAG-M-3300027708-5</strain>
    </source>
</reference>
<evidence type="ECO:0008006" key="2">
    <source>
        <dbReference type="Google" id="ProtNLM"/>
    </source>
</evidence>
<name>A0A6C0JJC6_9ZZZZ</name>
<protein>
    <recommendedName>
        <fullName evidence="2">Glycosyltransferase</fullName>
    </recommendedName>
</protein>
<organism evidence="1">
    <name type="scientific">viral metagenome</name>
    <dbReference type="NCBI Taxonomy" id="1070528"/>
    <lineage>
        <taxon>unclassified sequences</taxon>
        <taxon>metagenomes</taxon>
        <taxon>organismal metagenomes</taxon>
    </lineage>
</organism>
<proteinExistence type="predicted"/>